<protein>
    <submittedName>
        <fullName evidence="2">Uncharacterized protein</fullName>
    </submittedName>
</protein>
<evidence type="ECO:0000313" key="2">
    <source>
        <dbReference type="WBParaSite" id="MhA1_Contig1556.frz3.gene2"/>
    </source>
</evidence>
<name>A0A1I8B7V1_MELHA</name>
<dbReference type="AlphaFoldDB" id="A0A1I8B7V1"/>
<proteinExistence type="predicted"/>
<reference evidence="2" key="1">
    <citation type="submission" date="2016-11" db="UniProtKB">
        <authorList>
            <consortium name="WormBaseParasite"/>
        </authorList>
    </citation>
    <scope>IDENTIFICATION</scope>
</reference>
<dbReference type="Proteomes" id="UP000095281">
    <property type="component" value="Unplaced"/>
</dbReference>
<sequence length="167" mass="19042">MWELSTENEITDCAKNIMSHLLRSNAQMYQFFDLLGLSDRDILLSSTFNRQSANFAIVLDFVLTNLNNEAQKDNPPKEVFQNAEGHDLWKIMINFIIIQMRLGYERAMGGGGQNPPPGTPIPSPRLGICENRFIRRESARQELEGRSASIGRQRSDKLMLTENLNKI</sequence>
<dbReference type="WBParaSite" id="MhA1_Contig1556.frz3.gene2">
    <property type="protein sequence ID" value="MhA1_Contig1556.frz3.gene2"/>
    <property type="gene ID" value="MhA1_Contig1556.frz3.gene2"/>
</dbReference>
<organism evidence="1 2">
    <name type="scientific">Meloidogyne hapla</name>
    <name type="common">Root-knot nematode worm</name>
    <dbReference type="NCBI Taxonomy" id="6305"/>
    <lineage>
        <taxon>Eukaryota</taxon>
        <taxon>Metazoa</taxon>
        <taxon>Ecdysozoa</taxon>
        <taxon>Nematoda</taxon>
        <taxon>Chromadorea</taxon>
        <taxon>Rhabditida</taxon>
        <taxon>Tylenchina</taxon>
        <taxon>Tylenchomorpha</taxon>
        <taxon>Tylenchoidea</taxon>
        <taxon>Meloidogynidae</taxon>
        <taxon>Meloidogyninae</taxon>
        <taxon>Meloidogyne</taxon>
    </lineage>
</organism>
<keyword evidence="1" id="KW-1185">Reference proteome</keyword>
<evidence type="ECO:0000313" key="1">
    <source>
        <dbReference type="Proteomes" id="UP000095281"/>
    </source>
</evidence>
<accession>A0A1I8B7V1</accession>